<comment type="caution">
    <text evidence="1">The sequence shown here is derived from an EMBL/GenBank/DDBJ whole genome shotgun (WGS) entry which is preliminary data.</text>
</comment>
<accession>A0AA36I7U8</accession>
<dbReference type="AlphaFoldDB" id="A0AA36I7U8"/>
<protein>
    <submittedName>
        <fullName evidence="1">Uncharacterized protein</fullName>
    </submittedName>
</protein>
<keyword evidence="2" id="KW-1185">Reference proteome</keyword>
<name>A0AA36I7U8_9DINO</name>
<gene>
    <name evidence="1" type="ORF">EVOR1521_LOCUS9955</name>
</gene>
<proteinExistence type="predicted"/>
<dbReference type="Proteomes" id="UP001178507">
    <property type="component" value="Unassembled WGS sequence"/>
</dbReference>
<organism evidence="1 2">
    <name type="scientific">Effrenium voratum</name>
    <dbReference type="NCBI Taxonomy" id="2562239"/>
    <lineage>
        <taxon>Eukaryota</taxon>
        <taxon>Sar</taxon>
        <taxon>Alveolata</taxon>
        <taxon>Dinophyceae</taxon>
        <taxon>Suessiales</taxon>
        <taxon>Symbiodiniaceae</taxon>
        <taxon>Effrenium</taxon>
    </lineage>
</organism>
<reference evidence="1" key="1">
    <citation type="submission" date="2023-08" db="EMBL/GenBank/DDBJ databases">
        <authorList>
            <person name="Chen Y."/>
            <person name="Shah S."/>
            <person name="Dougan E. K."/>
            <person name="Thang M."/>
            <person name="Chan C."/>
        </authorList>
    </citation>
    <scope>NUCLEOTIDE SEQUENCE</scope>
</reference>
<evidence type="ECO:0000313" key="1">
    <source>
        <dbReference type="EMBL" id="CAJ1382614.1"/>
    </source>
</evidence>
<dbReference type="EMBL" id="CAUJNA010000922">
    <property type="protein sequence ID" value="CAJ1382614.1"/>
    <property type="molecule type" value="Genomic_DNA"/>
</dbReference>
<sequence>MKSLLDVGLYESRSWAKWGAVKWVQNHRALAANTYDENVNEGEDYNQHITFADFKKMVRPSIKGDASGADVDAIFKRACFILNTKKFVYYRPSGVNEDKVARRFVEGPDFLTQTGKMLYGKYKDNCKTLPENFEEEVRKEQAWLELVFKQKQEKQDPKYKQNQQLRQLFRGREENKSCLEKMETKVKVKREIEEARADEALKKAKVWSTELKASRTFIVLDDEDNTQADTVD</sequence>
<evidence type="ECO:0000313" key="2">
    <source>
        <dbReference type="Proteomes" id="UP001178507"/>
    </source>
</evidence>